<name>A0A379AD21_ENTAG</name>
<accession>A0A379AD21</accession>
<sequence>MSSYMILFIYCAWLWLSRYETHAYWKVADIAVLAVTFALLYLCGTRVTLIALIAVGLLFLVQTYRLSLLTNWRISALLVGVMAVLILMTSNRWVEGVQDIEKLWFKQFRPRWAHVSPSGAGRSTLLSTMAVLRRRMRATTEARQFITAHYPLNVEGFTNVKYNMHNEFLEVTSLQGWLGTASLALLYLTVLAGWLKKCDLRGVALPMVALFTTGLTDSVLPYNQTATIFIMALALCCIRRPLPVTRVTTA</sequence>
<keyword evidence="1" id="KW-0812">Transmembrane</keyword>
<organism evidence="2 3">
    <name type="scientific">Enterobacter agglomerans</name>
    <name type="common">Erwinia herbicola</name>
    <name type="synonym">Pantoea agglomerans</name>
    <dbReference type="NCBI Taxonomy" id="549"/>
    <lineage>
        <taxon>Bacteria</taxon>
        <taxon>Pseudomonadati</taxon>
        <taxon>Pseudomonadota</taxon>
        <taxon>Gammaproteobacteria</taxon>
        <taxon>Enterobacterales</taxon>
        <taxon>Erwiniaceae</taxon>
        <taxon>Pantoea</taxon>
        <taxon>Pantoea agglomerans group</taxon>
    </lineage>
</organism>
<feature type="transmembrane region" description="Helical" evidence="1">
    <location>
        <begin position="33"/>
        <end position="60"/>
    </location>
</feature>
<feature type="transmembrane region" description="Helical" evidence="1">
    <location>
        <begin position="72"/>
        <end position="94"/>
    </location>
</feature>
<keyword evidence="3" id="KW-1185">Reference proteome</keyword>
<evidence type="ECO:0000313" key="2">
    <source>
        <dbReference type="EMBL" id="SUB15160.1"/>
    </source>
</evidence>
<keyword evidence="1" id="KW-0472">Membrane</keyword>
<evidence type="ECO:0000256" key="1">
    <source>
        <dbReference type="SAM" id="Phobius"/>
    </source>
</evidence>
<proteinExistence type="predicted"/>
<dbReference type="GO" id="GO:0016874">
    <property type="term" value="F:ligase activity"/>
    <property type="evidence" value="ECO:0007669"/>
    <property type="project" value="UniProtKB-KW"/>
</dbReference>
<dbReference type="Proteomes" id="UP000254640">
    <property type="component" value="Unassembled WGS sequence"/>
</dbReference>
<dbReference type="EMBL" id="UGSO01000001">
    <property type="protein sequence ID" value="SUB15160.1"/>
    <property type="molecule type" value="Genomic_DNA"/>
</dbReference>
<feature type="transmembrane region" description="Helical" evidence="1">
    <location>
        <begin position="174"/>
        <end position="195"/>
    </location>
</feature>
<reference evidence="2 3" key="1">
    <citation type="submission" date="2018-06" db="EMBL/GenBank/DDBJ databases">
        <authorList>
            <consortium name="Pathogen Informatics"/>
            <person name="Doyle S."/>
        </authorList>
    </citation>
    <scope>NUCLEOTIDE SEQUENCE [LARGE SCALE GENOMIC DNA]</scope>
    <source>
        <strain evidence="2 3">NCTC9381</strain>
    </source>
</reference>
<gene>
    <name evidence="2" type="ORF">NCTC9381_01026</name>
</gene>
<keyword evidence="2" id="KW-0436">Ligase</keyword>
<evidence type="ECO:0000313" key="3">
    <source>
        <dbReference type="Proteomes" id="UP000254640"/>
    </source>
</evidence>
<dbReference type="AlphaFoldDB" id="A0A379AD21"/>
<keyword evidence="1" id="KW-1133">Transmembrane helix</keyword>
<protein>
    <submittedName>
        <fullName evidence="2">Lipid A core - O-antigen ligase and related enzymes</fullName>
    </submittedName>
</protein>